<keyword evidence="1" id="KW-1133">Transmembrane helix</keyword>
<evidence type="ECO:0000313" key="2">
    <source>
        <dbReference type="EMBL" id="KAL3669392.1"/>
    </source>
</evidence>
<organism evidence="2 3">
    <name type="scientific">Phytophthora oleae</name>
    <dbReference type="NCBI Taxonomy" id="2107226"/>
    <lineage>
        <taxon>Eukaryota</taxon>
        <taxon>Sar</taxon>
        <taxon>Stramenopiles</taxon>
        <taxon>Oomycota</taxon>
        <taxon>Peronosporomycetes</taxon>
        <taxon>Peronosporales</taxon>
        <taxon>Peronosporaceae</taxon>
        <taxon>Phytophthora</taxon>
    </lineage>
</organism>
<protein>
    <recommendedName>
        <fullName evidence="4">ABC transmembrane type-1 domain-containing protein</fullName>
    </recommendedName>
</protein>
<evidence type="ECO:0008006" key="4">
    <source>
        <dbReference type="Google" id="ProtNLM"/>
    </source>
</evidence>
<proteinExistence type="predicted"/>
<dbReference type="EMBL" id="JBIMZQ010000009">
    <property type="protein sequence ID" value="KAL3669392.1"/>
    <property type="molecule type" value="Genomic_DNA"/>
</dbReference>
<keyword evidence="3" id="KW-1185">Reference proteome</keyword>
<accession>A0ABD3FR44</accession>
<keyword evidence="1" id="KW-0472">Membrane</keyword>
<name>A0ABD3FR44_9STRA</name>
<evidence type="ECO:0000313" key="3">
    <source>
        <dbReference type="Proteomes" id="UP001632037"/>
    </source>
</evidence>
<evidence type="ECO:0000256" key="1">
    <source>
        <dbReference type="SAM" id="Phobius"/>
    </source>
</evidence>
<sequence>MRSLVMIYIFYKSLRLSSAVIQQYATGQVLTLMSVDAERVFSAMTWLFVAPLGFGVVVALIGLLFDTVILLLLQYLTTRDVARSEHGLDDLLTRVRRK</sequence>
<dbReference type="AlphaFoldDB" id="A0ABD3FR44"/>
<gene>
    <name evidence="2" type="ORF">V7S43_005788</name>
</gene>
<feature type="transmembrane region" description="Helical" evidence="1">
    <location>
        <begin position="43"/>
        <end position="73"/>
    </location>
</feature>
<keyword evidence="1" id="KW-0812">Transmembrane</keyword>
<reference evidence="2 3" key="1">
    <citation type="submission" date="2024-09" db="EMBL/GenBank/DDBJ databases">
        <title>Genome sequencing and assembly of Phytophthora oleae, isolate VK10A, causative agent of rot of olive drupes.</title>
        <authorList>
            <person name="Conti Taguali S."/>
            <person name="Riolo M."/>
            <person name="La Spada F."/>
            <person name="Cacciola S.O."/>
            <person name="Dionisio G."/>
        </authorList>
    </citation>
    <scope>NUCLEOTIDE SEQUENCE [LARGE SCALE GENOMIC DNA]</scope>
    <source>
        <strain evidence="2 3">VK10A</strain>
    </source>
</reference>
<dbReference type="Proteomes" id="UP001632037">
    <property type="component" value="Unassembled WGS sequence"/>
</dbReference>
<comment type="caution">
    <text evidence="2">The sequence shown here is derived from an EMBL/GenBank/DDBJ whole genome shotgun (WGS) entry which is preliminary data.</text>
</comment>